<proteinExistence type="predicted"/>
<dbReference type="OrthoDB" id="5295174at2"/>
<keyword evidence="3" id="KW-0804">Transcription</keyword>
<evidence type="ECO:0000256" key="4">
    <source>
        <dbReference type="PROSITE-ProRule" id="PRU00339"/>
    </source>
</evidence>
<feature type="domain" description="HTH araC/xylS-type" evidence="7">
    <location>
        <begin position="444"/>
        <end position="553"/>
    </location>
</feature>
<dbReference type="Pfam" id="PF13181">
    <property type="entry name" value="TPR_8"/>
    <property type="match status" value="1"/>
</dbReference>
<keyword evidence="4" id="KW-0802">TPR repeat</keyword>
<dbReference type="InterPro" id="IPR011990">
    <property type="entry name" value="TPR-like_helical_dom_sf"/>
</dbReference>
<sequence>MMKKFFLFFFLCFIHCVRKSFYLFILLYSFNITLAQNRPSGTTPKEKSIDRQLDENSKESKTYTSPKQEKLLLKLMSESKKVGYEWGVLRSGYALTSVYLGQGEYKKTIDLANELKIAAKTKRDLYGYISSIYRRSALALGYVGLNDASLKDFEEAIRYAKQIENEDRRKHQLAFSYENINIYYENKEKEPGISDTILSNYLKGFEVAKTISDKNTEVSIDDKYGLIAYLSMSVGYSYIKRNDLETAEKYLLNAKNIYENKKYKTDPVQKAETFNELSKLYIKKKLYQKAIEYATNALKFEKQHSFPHERKQTYEHLLQAYLKIGDNEKAEFYREKFTALSDSLNYEEKKTANLTMKKMVTDEVNEHKAISKKQLTTIIVLFLLAAIVTSLLWRRKNINLHRNYEELIAKLNSEKQSDKHELPPKVDSAHDKTRPSITITDETAKVLLLKLEKFETSKKYLRTDLNLTWMANSLSTNTKYLSEVIKNYKNHNFTSYINELRINYIIRMLYENPVYREYKIASLAEECGYATPRVFVNAFKQQTGFTPSYFINQLKEEAQ</sequence>
<comment type="caution">
    <text evidence="8">The sequence shown here is derived from an EMBL/GenBank/DDBJ whole genome shotgun (WGS) entry which is preliminary data.</text>
</comment>
<accession>A0A1B8ZSB1</accession>
<evidence type="ECO:0000256" key="1">
    <source>
        <dbReference type="ARBA" id="ARBA00023015"/>
    </source>
</evidence>
<keyword evidence="1" id="KW-0805">Transcription regulation</keyword>
<dbReference type="PROSITE" id="PS50005">
    <property type="entry name" value="TPR"/>
    <property type="match status" value="1"/>
</dbReference>
<dbReference type="InterPro" id="IPR009057">
    <property type="entry name" value="Homeodomain-like_sf"/>
</dbReference>
<dbReference type="Gene3D" id="1.25.40.10">
    <property type="entry name" value="Tetratricopeptide repeat domain"/>
    <property type="match status" value="1"/>
</dbReference>
<evidence type="ECO:0000313" key="9">
    <source>
        <dbReference type="Proteomes" id="UP000093432"/>
    </source>
</evidence>
<gene>
    <name evidence="8" type="ORF">BBI00_09090</name>
</gene>
<evidence type="ECO:0000256" key="5">
    <source>
        <dbReference type="SAM" id="MobiDB-lite"/>
    </source>
</evidence>
<dbReference type="Gene3D" id="1.10.10.60">
    <property type="entry name" value="Homeodomain-like"/>
    <property type="match status" value="2"/>
</dbReference>
<dbReference type="PANTHER" id="PTHR43280:SF34">
    <property type="entry name" value="ARAC-FAMILY TRANSCRIPTIONAL REGULATOR"/>
    <property type="match status" value="1"/>
</dbReference>
<keyword evidence="6" id="KW-0812">Transmembrane</keyword>
<dbReference type="InterPro" id="IPR018060">
    <property type="entry name" value="HTH_AraC"/>
</dbReference>
<evidence type="ECO:0000256" key="2">
    <source>
        <dbReference type="ARBA" id="ARBA00023125"/>
    </source>
</evidence>
<dbReference type="SMART" id="SM00342">
    <property type="entry name" value="HTH_ARAC"/>
    <property type="match status" value="1"/>
</dbReference>
<feature type="transmembrane region" description="Helical" evidence="6">
    <location>
        <begin position="375"/>
        <end position="393"/>
    </location>
</feature>
<dbReference type="InterPro" id="IPR019734">
    <property type="entry name" value="TPR_rpt"/>
</dbReference>
<organism evidence="8 9">
    <name type="scientific">Chryseobacterium arthrosphaerae</name>
    <dbReference type="NCBI Taxonomy" id="651561"/>
    <lineage>
        <taxon>Bacteria</taxon>
        <taxon>Pseudomonadati</taxon>
        <taxon>Bacteroidota</taxon>
        <taxon>Flavobacteriia</taxon>
        <taxon>Flavobacteriales</taxon>
        <taxon>Weeksellaceae</taxon>
        <taxon>Chryseobacterium group</taxon>
        <taxon>Chryseobacterium</taxon>
    </lineage>
</organism>
<protein>
    <recommendedName>
        <fullName evidence="7">HTH araC/xylS-type domain-containing protein</fullName>
    </recommendedName>
</protein>
<evidence type="ECO:0000256" key="6">
    <source>
        <dbReference type="SAM" id="Phobius"/>
    </source>
</evidence>
<dbReference type="SUPFAM" id="SSF48452">
    <property type="entry name" value="TPR-like"/>
    <property type="match status" value="1"/>
</dbReference>
<dbReference type="GO" id="GO:0043565">
    <property type="term" value="F:sequence-specific DNA binding"/>
    <property type="evidence" value="ECO:0007669"/>
    <property type="project" value="InterPro"/>
</dbReference>
<dbReference type="PANTHER" id="PTHR43280">
    <property type="entry name" value="ARAC-FAMILY TRANSCRIPTIONAL REGULATOR"/>
    <property type="match status" value="1"/>
</dbReference>
<keyword evidence="6" id="KW-0472">Membrane</keyword>
<reference evidence="9" key="1">
    <citation type="submission" date="2016-07" db="EMBL/GenBank/DDBJ databases">
        <authorList>
            <person name="Florea S."/>
            <person name="Webb J.S."/>
            <person name="Jaromczyk J."/>
            <person name="Schardl C.L."/>
        </authorList>
    </citation>
    <scope>NUCLEOTIDE SEQUENCE [LARGE SCALE GENOMIC DNA]</scope>
    <source>
        <strain evidence="9">CC-VM-7</strain>
    </source>
</reference>
<dbReference type="GO" id="GO:0003700">
    <property type="term" value="F:DNA-binding transcription factor activity"/>
    <property type="evidence" value="ECO:0007669"/>
    <property type="project" value="InterPro"/>
</dbReference>
<evidence type="ECO:0000259" key="7">
    <source>
        <dbReference type="PROSITE" id="PS01124"/>
    </source>
</evidence>
<dbReference type="EMBL" id="MAYG01000001">
    <property type="protein sequence ID" value="OCA74471.1"/>
    <property type="molecule type" value="Genomic_DNA"/>
</dbReference>
<dbReference type="STRING" id="651561.BBI00_09090"/>
<name>A0A1B8ZSB1_9FLAO</name>
<dbReference type="Proteomes" id="UP000093432">
    <property type="component" value="Unassembled WGS sequence"/>
</dbReference>
<keyword evidence="6" id="KW-1133">Transmembrane helix</keyword>
<dbReference type="SUPFAM" id="SSF46689">
    <property type="entry name" value="Homeodomain-like"/>
    <property type="match status" value="1"/>
</dbReference>
<dbReference type="PROSITE" id="PS01124">
    <property type="entry name" value="HTH_ARAC_FAMILY_2"/>
    <property type="match status" value="1"/>
</dbReference>
<feature type="repeat" description="TPR" evidence="4">
    <location>
        <begin position="271"/>
        <end position="304"/>
    </location>
</feature>
<feature type="region of interest" description="Disordered" evidence="5">
    <location>
        <begin position="39"/>
        <end position="64"/>
    </location>
</feature>
<dbReference type="AlphaFoldDB" id="A0A1B8ZSB1"/>
<evidence type="ECO:0000313" key="8">
    <source>
        <dbReference type="EMBL" id="OCA74471.1"/>
    </source>
</evidence>
<keyword evidence="2" id="KW-0238">DNA-binding</keyword>
<feature type="compositionally biased region" description="Basic and acidic residues" evidence="5">
    <location>
        <begin position="44"/>
        <end position="64"/>
    </location>
</feature>
<evidence type="ECO:0000256" key="3">
    <source>
        <dbReference type="ARBA" id="ARBA00023163"/>
    </source>
</evidence>
<dbReference type="Pfam" id="PF12833">
    <property type="entry name" value="HTH_18"/>
    <property type="match status" value="1"/>
</dbReference>
<dbReference type="SMART" id="SM00028">
    <property type="entry name" value="TPR"/>
    <property type="match status" value="3"/>
</dbReference>